<feature type="transmembrane region" description="Helical" evidence="9">
    <location>
        <begin position="347"/>
        <end position="370"/>
    </location>
</feature>
<feature type="transmembrane region" description="Helical" evidence="9">
    <location>
        <begin position="285"/>
        <end position="303"/>
    </location>
</feature>
<reference evidence="10" key="1">
    <citation type="submission" date="2020-11" db="EMBL/GenBank/DDBJ databases">
        <authorList>
            <person name="Whiteford S."/>
        </authorList>
    </citation>
    <scope>NUCLEOTIDE SEQUENCE</scope>
</reference>
<organism evidence="10 11">
    <name type="scientific">Plutella xylostella</name>
    <name type="common">Diamondback moth</name>
    <name type="synonym">Plutella maculipennis</name>
    <dbReference type="NCBI Taxonomy" id="51655"/>
    <lineage>
        <taxon>Eukaryota</taxon>
        <taxon>Metazoa</taxon>
        <taxon>Ecdysozoa</taxon>
        <taxon>Arthropoda</taxon>
        <taxon>Hexapoda</taxon>
        <taxon>Insecta</taxon>
        <taxon>Pterygota</taxon>
        <taxon>Neoptera</taxon>
        <taxon>Endopterygota</taxon>
        <taxon>Lepidoptera</taxon>
        <taxon>Glossata</taxon>
        <taxon>Ditrysia</taxon>
        <taxon>Yponomeutoidea</taxon>
        <taxon>Plutellidae</taxon>
        <taxon>Plutella</taxon>
    </lineage>
</organism>
<dbReference type="PANTHER" id="PTHR21137">
    <property type="entry name" value="ODORANT RECEPTOR"/>
    <property type="match status" value="1"/>
</dbReference>
<keyword evidence="6 9" id="KW-0472">Membrane</keyword>
<comment type="caution">
    <text evidence="10">The sequence shown here is derived from an EMBL/GenBank/DDBJ whole genome shotgun (WGS) entry which is preliminary data.</text>
</comment>
<evidence type="ECO:0000256" key="8">
    <source>
        <dbReference type="ARBA" id="ARBA00023224"/>
    </source>
</evidence>
<feature type="transmembrane region" description="Helical" evidence="9">
    <location>
        <begin position="251"/>
        <end position="273"/>
    </location>
</feature>
<feature type="transmembrane region" description="Helical" evidence="9">
    <location>
        <begin position="31"/>
        <end position="53"/>
    </location>
</feature>
<keyword evidence="11" id="KW-1185">Reference proteome</keyword>
<sequence length="382" mass="44335">MEIPSFQDLVGQIKVNFRYTGMAYERPQHSIIFYIPFIVITGVVIEETAFFVSRMSSENFLELTELAPCLAMGLLSQLKILPIFLKKEKVYKLTEALEILYNSIRNDPAQVVYVKNDVVQIKILIKYYFILNVILIVCYNFWPLLIMLYNYAVNGEIQFLVPYAILVPFSYDSLYTWFPVFFHLISGGFICVLYFTTVDALYFFLTSQVCIQFLVLSNELEKLQNNEQSKLKDIVKKHQYILSLSDDLEDIFSLPNFFNVIVGSTLICALGFNLTTGELAKMPKFLLFLSSVLLQILMMSVFGEHLIQESGRIADAVYLCRWYEMDQSTKNSILIIMRRARRAQKMTAYRFSVISYGSFTKIISTSWSYFTILRTVYKPDIN</sequence>
<evidence type="ECO:0000256" key="6">
    <source>
        <dbReference type="ARBA" id="ARBA00023136"/>
    </source>
</evidence>
<evidence type="ECO:0000256" key="2">
    <source>
        <dbReference type="ARBA" id="ARBA00022606"/>
    </source>
</evidence>
<feature type="transmembrane region" description="Helical" evidence="9">
    <location>
        <begin position="174"/>
        <end position="195"/>
    </location>
</feature>
<evidence type="ECO:0000256" key="4">
    <source>
        <dbReference type="ARBA" id="ARBA00022725"/>
    </source>
</evidence>
<dbReference type="Proteomes" id="UP000653454">
    <property type="component" value="Unassembled WGS sequence"/>
</dbReference>
<evidence type="ECO:0000256" key="3">
    <source>
        <dbReference type="ARBA" id="ARBA00022692"/>
    </source>
</evidence>
<dbReference type="GO" id="GO:0004984">
    <property type="term" value="F:olfactory receptor activity"/>
    <property type="evidence" value="ECO:0007669"/>
    <property type="project" value="InterPro"/>
</dbReference>
<dbReference type="PANTHER" id="PTHR21137:SF44">
    <property type="entry name" value="ODORANT RECEPTOR 13A-RELATED"/>
    <property type="match status" value="1"/>
</dbReference>
<dbReference type="EMBL" id="CAJHNJ030000019">
    <property type="protein sequence ID" value="CAG9116943.1"/>
    <property type="molecule type" value="Genomic_DNA"/>
</dbReference>
<accession>A0A8S4EQK9</accession>
<evidence type="ECO:0000313" key="10">
    <source>
        <dbReference type="EMBL" id="CAG9116943.1"/>
    </source>
</evidence>
<evidence type="ECO:0000256" key="1">
    <source>
        <dbReference type="ARBA" id="ARBA00004141"/>
    </source>
</evidence>
<comment type="similarity">
    <text evidence="9">Belongs to the insect chemoreceptor superfamily. Heteromeric odorant receptor channel (TC 1.A.69) family.</text>
</comment>
<dbReference type="Pfam" id="PF02949">
    <property type="entry name" value="7tm_6"/>
    <property type="match status" value="1"/>
</dbReference>
<keyword evidence="3 9" id="KW-0812">Transmembrane</keyword>
<keyword evidence="7 9" id="KW-0675">Receptor</keyword>
<name>A0A8S4EQK9_PLUXY</name>
<evidence type="ECO:0000256" key="5">
    <source>
        <dbReference type="ARBA" id="ARBA00022989"/>
    </source>
</evidence>
<dbReference type="GO" id="GO:0007165">
    <property type="term" value="P:signal transduction"/>
    <property type="evidence" value="ECO:0007669"/>
    <property type="project" value="UniProtKB-KW"/>
</dbReference>
<gene>
    <name evidence="10" type="ORF">PLXY2_LOCUS6107</name>
</gene>
<dbReference type="InterPro" id="IPR004117">
    <property type="entry name" value="7tm6_olfct_rcpt"/>
</dbReference>
<dbReference type="GO" id="GO:0005549">
    <property type="term" value="F:odorant binding"/>
    <property type="evidence" value="ECO:0007669"/>
    <property type="project" value="InterPro"/>
</dbReference>
<proteinExistence type="inferred from homology"/>
<protein>
    <recommendedName>
        <fullName evidence="9">Odorant receptor</fullName>
    </recommendedName>
</protein>
<keyword evidence="2 9" id="KW-0716">Sensory transduction</keyword>
<keyword evidence="4 9" id="KW-0552">Olfaction</keyword>
<dbReference type="GO" id="GO:0005886">
    <property type="term" value="C:plasma membrane"/>
    <property type="evidence" value="ECO:0007669"/>
    <property type="project" value="UniProtKB-SubCell"/>
</dbReference>
<feature type="transmembrane region" description="Helical" evidence="9">
    <location>
        <begin position="123"/>
        <end position="142"/>
    </location>
</feature>
<comment type="caution">
    <text evidence="9">Lacks conserved residue(s) required for the propagation of feature annotation.</text>
</comment>
<comment type="subcellular location">
    <subcellularLocation>
        <location evidence="9">Cell membrane</location>
        <topology evidence="9">Multi-pass membrane protein</topology>
    </subcellularLocation>
    <subcellularLocation>
        <location evidence="1">Membrane</location>
        <topology evidence="1">Multi-pass membrane protein</topology>
    </subcellularLocation>
</comment>
<evidence type="ECO:0000256" key="7">
    <source>
        <dbReference type="ARBA" id="ARBA00023170"/>
    </source>
</evidence>
<keyword evidence="8 9" id="KW-0807">Transducer</keyword>
<dbReference type="AlphaFoldDB" id="A0A8S4EQK9"/>
<keyword evidence="5 9" id="KW-1133">Transmembrane helix</keyword>
<evidence type="ECO:0000313" key="11">
    <source>
        <dbReference type="Proteomes" id="UP000653454"/>
    </source>
</evidence>
<evidence type="ECO:0000256" key="9">
    <source>
        <dbReference type="RuleBase" id="RU351113"/>
    </source>
</evidence>